<comment type="caution">
    <text evidence="2">The sequence shown here is derived from an EMBL/GenBank/DDBJ whole genome shotgun (WGS) entry which is preliminary data.</text>
</comment>
<reference evidence="2 3" key="1">
    <citation type="submission" date="2019-06" db="EMBL/GenBank/DDBJ databases">
        <title>Sequencing the genomes of 1000 actinobacteria strains.</title>
        <authorList>
            <person name="Klenk H.-P."/>
        </authorList>
    </citation>
    <scope>NUCLEOTIDE SEQUENCE [LARGE SCALE GENOMIC DNA]</scope>
    <source>
        <strain evidence="2 3">DSM 19560</strain>
    </source>
</reference>
<dbReference type="RefSeq" id="WP_145224700.1">
    <property type="nucleotide sequence ID" value="NZ_VIVQ01000001.1"/>
</dbReference>
<evidence type="ECO:0000256" key="1">
    <source>
        <dbReference type="SAM" id="MobiDB-lite"/>
    </source>
</evidence>
<evidence type="ECO:0000313" key="2">
    <source>
        <dbReference type="EMBL" id="TWE11432.1"/>
    </source>
</evidence>
<evidence type="ECO:0000313" key="3">
    <source>
        <dbReference type="Proteomes" id="UP000318297"/>
    </source>
</evidence>
<feature type="region of interest" description="Disordered" evidence="1">
    <location>
        <begin position="1"/>
        <end position="32"/>
    </location>
</feature>
<accession>A0A561E755</accession>
<proteinExistence type="predicted"/>
<keyword evidence="3" id="KW-1185">Reference proteome</keyword>
<feature type="compositionally biased region" description="Basic and acidic residues" evidence="1">
    <location>
        <begin position="1"/>
        <end position="22"/>
    </location>
</feature>
<dbReference type="InterPro" id="IPR036629">
    <property type="entry name" value="YjbJ_sf"/>
</dbReference>
<name>A0A561E755_9MICO</name>
<organism evidence="2 3">
    <name type="scientific">Rudaeicoccus suwonensis</name>
    <dbReference type="NCBI Taxonomy" id="657409"/>
    <lineage>
        <taxon>Bacteria</taxon>
        <taxon>Bacillati</taxon>
        <taxon>Actinomycetota</taxon>
        <taxon>Actinomycetes</taxon>
        <taxon>Micrococcales</taxon>
        <taxon>Dermacoccaceae</taxon>
        <taxon>Rudaeicoccus</taxon>
    </lineage>
</organism>
<dbReference type="Proteomes" id="UP000318297">
    <property type="component" value="Unassembled WGS sequence"/>
</dbReference>
<dbReference type="AlphaFoldDB" id="A0A561E755"/>
<dbReference type="InterPro" id="IPR028037">
    <property type="entry name" value="Antitoxin_Rv0909/MT0933"/>
</dbReference>
<dbReference type="Pfam" id="PF14013">
    <property type="entry name" value="MT0933_antitox"/>
    <property type="match status" value="1"/>
</dbReference>
<sequence length="78" mass="8610">MADSEQIKRQATEAAKQAKEKAGQLAHDNQDKVSSTIDKLAGLFNDKTSGKYADKVEKAQEAAHKNVDKLAQQRPEKE</sequence>
<gene>
    <name evidence="2" type="ORF">BKA23_0198</name>
</gene>
<dbReference type="OrthoDB" id="5125103at2"/>
<protein>
    <submittedName>
        <fullName evidence="2">Antitoxin protein of toxin-antitoxin system</fullName>
    </submittedName>
</protein>
<dbReference type="EMBL" id="VIVQ01000001">
    <property type="protein sequence ID" value="TWE11432.1"/>
    <property type="molecule type" value="Genomic_DNA"/>
</dbReference>
<dbReference type="SUPFAM" id="SSF69047">
    <property type="entry name" value="Hypothetical protein YjbJ"/>
    <property type="match status" value="1"/>
</dbReference>